<dbReference type="Proteomes" id="UP000223527">
    <property type="component" value="Unassembled WGS sequence"/>
</dbReference>
<comment type="similarity">
    <text evidence="2 9">Belongs to the Orn/Lys/Arg decarboxylase class-II family.</text>
</comment>
<dbReference type="SUPFAM" id="SSF50621">
    <property type="entry name" value="Alanine racemase C-terminal domain-like"/>
    <property type="match status" value="1"/>
</dbReference>
<comment type="catalytic activity">
    <reaction evidence="7">
        <text>L-ornithine + H(+) = putrescine + CO2</text>
        <dbReference type="Rhea" id="RHEA:22964"/>
        <dbReference type="ChEBI" id="CHEBI:15378"/>
        <dbReference type="ChEBI" id="CHEBI:16526"/>
        <dbReference type="ChEBI" id="CHEBI:46911"/>
        <dbReference type="ChEBI" id="CHEBI:326268"/>
        <dbReference type="EC" id="4.1.1.17"/>
    </reaction>
</comment>
<dbReference type="GO" id="GO:0005737">
    <property type="term" value="C:cytoplasm"/>
    <property type="evidence" value="ECO:0007669"/>
    <property type="project" value="TreeGrafter"/>
</dbReference>
<evidence type="ECO:0000256" key="5">
    <source>
        <dbReference type="ARBA" id="ARBA00034115"/>
    </source>
</evidence>
<dbReference type="EC" id="4.1.1.17" evidence="6"/>
<dbReference type="InterPro" id="IPR022657">
    <property type="entry name" value="De-COase2_CS"/>
</dbReference>
<feature type="domain" description="Orn/DAP/Arg decarboxylase 2 N-terminal" evidence="11">
    <location>
        <begin position="50"/>
        <end position="282"/>
    </location>
</feature>
<evidence type="ECO:0000256" key="2">
    <source>
        <dbReference type="ARBA" id="ARBA00008872"/>
    </source>
</evidence>
<reference evidence="12 13" key="1">
    <citation type="submission" date="2017-10" db="EMBL/GenBank/DDBJ databases">
        <authorList>
            <person name="Banno H."/>
            <person name="Chua N.-H."/>
        </authorList>
    </citation>
    <scope>NUCLEOTIDE SEQUENCE [LARGE SCALE GENOMIC DNA]</scope>
    <source>
        <strain evidence="12 13">YW11</strain>
    </source>
</reference>
<gene>
    <name evidence="12" type="ORF">CR162_16030</name>
</gene>
<evidence type="ECO:0000256" key="7">
    <source>
        <dbReference type="ARBA" id="ARBA00049127"/>
    </source>
</evidence>
<comment type="caution">
    <text evidence="12">The sequence shown here is derived from an EMBL/GenBank/DDBJ whole genome shotgun (WGS) entry which is preliminary data.</text>
</comment>
<evidence type="ECO:0000256" key="3">
    <source>
        <dbReference type="ARBA" id="ARBA00022898"/>
    </source>
</evidence>
<dbReference type="InterPro" id="IPR022653">
    <property type="entry name" value="De-COase2_pyr-phos_BS"/>
</dbReference>
<evidence type="ECO:0000256" key="1">
    <source>
        <dbReference type="ARBA" id="ARBA00001933"/>
    </source>
</evidence>
<sequence>MGLIRSRSAVAPLRRSLRSEARLPSVEALVAAERPAEPVLCLRPAVIAAAARDFVAGFPGTVLYAVKCNPEPAVLRALWEGGVRHFDCASAAEVSLVRSLFPEAAIHFMHPVKSRPAIREAWERQGVRDFVLDDASELAKILAETGAGAADGLGLVVRIAPPPGGGALYDLSGKFGAGLEDAVALLRAARPHAARLGISFHVGSQCMDPLAYRRAIALAGQAIRMAGVAVEVVDVGGGFPVAYPEIEPLPLGAYFAEIEGAFEALDLPRAELWAEPGRALAAAGGSVVVQVQMRRGEMLYVNDGVYGSLSDAGAPGFRFPARLLRPEGGASPVRRGFSLFGPTCDSADIMRGPFELPEDVREGDWIEIGQLGAYGACLRTGFNGFDRARLAEVADRAMLEDAPEELRRAA</sequence>
<evidence type="ECO:0000256" key="6">
    <source>
        <dbReference type="ARBA" id="ARBA00034138"/>
    </source>
</evidence>
<dbReference type="PRINTS" id="PR01179">
    <property type="entry name" value="ODADCRBXLASE"/>
</dbReference>
<dbReference type="InterPro" id="IPR009006">
    <property type="entry name" value="Ala_racemase/Decarboxylase_C"/>
</dbReference>
<evidence type="ECO:0000313" key="12">
    <source>
        <dbReference type="EMBL" id="PHK93929.1"/>
    </source>
</evidence>
<dbReference type="GO" id="GO:0033387">
    <property type="term" value="P:putrescine biosynthetic process from arginine, via ornithine"/>
    <property type="evidence" value="ECO:0007669"/>
    <property type="project" value="TreeGrafter"/>
</dbReference>
<dbReference type="InterPro" id="IPR002433">
    <property type="entry name" value="Orn_de-COase"/>
</dbReference>
<dbReference type="InterPro" id="IPR000183">
    <property type="entry name" value="Orn/DAP/Arg_de-COase"/>
</dbReference>
<evidence type="ECO:0000313" key="13">
    <source>
        <dbReference type="Proteomes" id="UP000223527"/>
    </source>
</evidence>
<comment type="cofactor">
    <cofactor evidence="1 8">
        <name>pyridoxal 5'-phosphate</name>
        <dbReference type="ChEBI" id="CHEBI:597326"/>
    </cofactor>
</comment>
<keyword evidence="4" id="KW-0456">Lyase</keyword>
<dbReference type="CDD" id="cd00622">
    <property type="entry name" value="PLPDE_III_ODC"/>
    <property type="match status" value="1"/>
</dbReference>
<dbReference type="PRINTS" id="PR01182">
    <property type="entry name" value="ORNDCRBXLASE"/>
</dbReference>
<dbReference type="PROSITE" id="PS00878">
    <property type="entry name" value="ODR_DC_2_1"/>
    <property type="match status" value="1"/>
</dbReference>
<evidence type="ECO:0000259" key="11">
    <source>
        <dbReference type="Pfam" id="PF02784"/>
    </source>
</evidence>
<dbReference type="InterPro" id="IPR029066">
    <property type="entry name" value="PLP-binding_barrel"/>
</dbReference>
<keyword evidence="3 8" id="KW-0663">Pyridoxal phosphate</keyword>
<dbReference type="InterPro" id="IPR022644">
    <property type="entry name" value="De-COase2_N"/>
</dbReference>
<organism evidence="12 13">
    <name type="scientific">Teichococcus rhizosphaerae</name>
    <dbReference type="NCBI Taxonomy" id="1335062"/>
    <lineage>
        <taxon>Bacteria</taxon>
        <taxon>Pseudomonadati</taxon>
        <taxon>Pseudomonadota</taxon>
        <taxon>Alphaproteobacteria</taxon>
        <taxon>Acetobacterales</taxon>
        <taxon>Roseomonadaceae</taxon>
        <taxon>Roseomonas</taxon>
    </lineage>
</organism>
<dbReference type="Gene3D" id="3.20.20.10">
    <property type="entry name" value="Alanine racemase"/>
    <property type="match status" value="1"/>
</dbReference>
<feature type="active site" description="Proton donor" evidence="8">
    <location>
        <position position="344"/>
    </location>
</feature>
<dbReference type="PANTHER" id="PTHR11482:SF6">
    <property type="entry name" value="ORNITHINE DECARBOXYLASE 1-RELATED"/>
    <property type="match status" value="1"/>
</dbReference>
<proteinExistence type="inferred from homology"/>
<dbReference type="OrthoDB" id="9802147at2"/>
<dbReference type="PROSITE" id="PS00879">
    <property type="entry name" value="ODR_DC_2_2"/>
    <property type="match status" value="1"/>
</dbReference>
<feature type="modified residue" description="N6-(pyridoxal phosphate)lysine" evidence="8">
    <location>
        <position position="67"/>
    </location>
</feature>
<dbReference type="SUPFAM" id="SSF51419">
    <property type="entry name" value="PLP-binding barrel"/>
    <property type="match status" value="1"/>
</dbReference>
<dbReference type="AlphaFoldDB" id="A0A2C7A7G8"/>
<accession>A0A2C7A7G8</accession>
<dbReference type="InterPro" id="IPR022643">
    <property type="entry name" value="De-COase2_C"/>
</dbReference>
<dbReference type="RefSeq" id="WP_099096541.1">
    <property type="nucleotide sequence ID" value="NZ_PDNU01000034.1"/>
</dbReference>
<keyword evidence="13" id="KW-1185">Reference proteome</keyword>
<evidence type="ECO:0000256" key="9">
    <source>
        <dbReference type="RuleBase" id="RU003737"/>
    </source>
</evidence>
<dbReference type="Pfam" id="PF02784">
    <property type="entry name" value="Orn_Arg_deC_N"/>
    <property type="match status" value="1"/>
</dbReference>
<evidence type="ECO:0000259" key="10">
    <source>
        <dbReference type="Pfam" id="PF00278"/>
    </source>
</evidence>
<feature type="domain" description="Orn/DAP/Arg decarboxylase 2 C-terminal" evidence="10">
    <location>
        <begin position="287"/>
        <end position="372"/>
    </location>
</feature>
<evidence type="ECO:0000256" key="8">
    <source>
        <dbReference type="PIRSR" id="PIRSR600183-50"/>
    </source>
</evidence>
<dbReference type="Pfam" id="PF00278">
    <property type="entry name" value="Orn_DAP_Arg_deC"/>
    <property type="match status" value="1"/>
</dbReference>
<dbReference type="EMBL" id="PDNU01000034">
    <property type="protein sequence ID" value="PHK93929.1"/>
    <property type="molecule type" value="Genomic_DNA"/>
</dbReference>
<protein>
    <recommendedName>
        <fullName evidence="6">ornithine decarboxylase</fullName>
        <ecNumber evidence="6">4.1.1.17</ecNumber>
    </recommendedName>
</protein>
<dbReference type="Gene3D" id="2.40.37.10">
    <property type="entry name" value="Lyase, Ornithine Decarboxylase, Chain A, domain 1"/>
    <property type="match status" value="1"/>
</dbReference>
<evidence type="ECO:0000256" key="4">
    <source>
        <dbReference type="ARBA" id="ARBA00023239"/>
    </source>
</evidence>
<name>A0A2C7A7G8_9PROT</name>
<comment type="pathway">
    <text evidence="5">Amine and polyamine biosynthesis; putrescine biosynthesis via L-ornithine pathway; putrescine from L-ornithine: step 1/1.</text>
</comment>
<dbReference type="GO" id="GO:0004586">
    <property type="term" value="F:ornithine decarboxylase activity"/>
    <property type="evidence" value="ECO:0007669"/>
    <property type="project" value="UniProtKB-EC"/>
</dbReference>
<dbReference type="PANTHER" id="PTHR11482">
    <property type="entry name" value="ARGININE/DIAMINOPIMELATE/ORNITHINE DECARBOXYLASE"/>
    <property type="match status" value="1"/>
</dbReference>